<evidence type="ECO:0000256" key="2">
    <source>
        <dbReference type="ARBA" id="ARBA00008684"/>
    </source>
</evidence>
<dbReference type="Pfam" id="PF08263">
    <property type="entry name" value="LRRNT_2"/>
    <property type="match status" value="2"/>
</dbReference>
<dbReference type="FunFam" id="3.30.200.20:FF:000226">
    <property type="entry name" value="receptor protein kinase TMK1"/>
    <property type="match status" value="1"/>
</dbReference>
<evidence type="ECO:0000256" key="19">
    <source>
        <dbReference type="SAM" id="Phobius"/>
    </source>
</evidence>
<dbReference type="Gene3D" id="1.10.510.10">
    <property type="entry name" value="Transferase(Phosphotransferase) domain 1"/>
    <property type="match status" value="1"/>
</dbReference>
<evidence type="ECO:0000256" key="7">
    <source>
        <dbReference type="ARBA" id="ARBA00022729"/>
    </source>
</evidence>
<evidence type="ECO:0000256" key="12">
    <source>
        <dbReference type="ARBA" id="ARBA00022989"/>
    </source>
</evidence>
<dbReference type="PANTHER" id="PTHR47986:SF1">
    <property type="entry name" value="OS04G0685900 PROTEIN"/>
    <property type="match status" value="1"/>
</dbReference>
<feature type="region of interest" description="Disordered" evidence="18">
    <location>
        <begin position="967"/>
        <end position="994"/>
    </location>
</feature>
<keyword evidence="11 17" id="KW-0067">ATP-binding</keyword>
<dbReference type="GO" id="GO:0005524">
    <property type="term" value="F:ATP binding"/>
    <property type="evidence" value="ECO:0007669"/>
    <property type="project" value="UniProtKB-UniRule"/>
</dbReference>
<dbReference type="PANTHER" id="PTHR47986">
    <property type="entry name" value="OSJNBA0070M12.3 PROTEIN"/>
    <property type="match status" value="1"/>
</dbReference>
<accession>A0A8T0H9S3</accession>
<dbReference type="Pfam" id="PF07714">
    <property type="entry name" value="PK_Tyr_Ser-Thr"/>
    <property type="match status" value="1"/>
</dbReference>
<comment type="subcellular location">
    <subcellularLocation>
        <location evidence="1">Membrane</location>
        <topology evidence="1">Single-pass membrane protein</topology>
    </subcellularLocation>
</comment>
<comment type="caution">
    <text evidence="22">The sequence shown here is derived from an EMBL/GenBank/DDBJ whole genome shotgun (WGS) entry which is preliminary data.</text>
</comment>
<evidence type="ECO:0000256" key="10">
    <source>
        <dbReference type="ARBA" id="ARBA00022777"/>
    </source>
</evidence>
<dbReference type="SMART" id="SM00220">
    <property type="entry name" value="S_TKc"/>
    <property type="match status" value="1"/>
</dbReference>
<feature type="chain" id="PRO_5036435063" description="Protein kinase domain-containing protein" evidence="20">
    <location>
        <begin position="27"/>
        <end position="994"/>
    </location>
</feature>
<evidence type="ECO:0000256" key="9">
    <source>
        <dbReference type="ARBA" id="ARBA00022741"/>
    </source>
</evidence>
<dbReference type="InterPro" id="IPR008271">
    <property type="entry name" value="Ser/Thr_kinase_AS"/>
</dbReference>
<feature type="domain" description="Protein kinase" evidence="21">
    <location>
        <begin position="643"/>
        <end position="924"/>
    </location>
</feature>
<reference evidence="22" key="1">
    <citation type="submission" date="2020-06" db="EMBL/GenBank/DDBJ databases">
        <title>WGS assembly of Ceratodon purpureus strain R40.</title>
        <authorList>
            <person name="Carey S.B."/>
            <person name="Jenkins J."/>
            <person name="Shu S."/>
            <person name="Lovell J.T."/>
            <person name="Sreedasyam A."/>
            <person name="Maumus F."/>
            <person name="Tiley G.P."/>
            <person name="Fernandez-Pozo N."/>
            <person name="Barry K."/>
            <person name="Chen C."/>
            <person name="Wang M."/>
            <person name="Lipzen A."/>
            <person name="Daum C."/>
            <person name="Saski C.A."/>
            <person name="Payton A.C."/>
            <person name="Mcbreen J.C."/>
            <person name="Conrad R.E."/>
            <person name="Kollar L.M."/>
            <person name="Olsson S."/>
            <person name="Huttunen S."/>
            <person name="Landis J.B."/>
            <person name="Wickett N.J."/>
            <person name="Johnson M.G."/>
            <person name="Rensing S.A."/>
            <person name="Grimwood J."/>
            <person name="Schmutz J."/>
            <person name="Mcdaniel S.F."/>
        </authorList>
    </citation>
    <scope>NUCLEOTIDE SEQUENCE</scope>
    <source>
        <strain evidence="22">R40</strain>
    </source>
</reference>
<keyword evidence="7 20" id="KW-0732">Signal</keyword>
<evidence type="ECO:0000256" key="4">
    <source>
        <dbReference type="ARBA" id="ARBA00022614"/>
    </source>
</evidence>
<dbReference type="InterPro" id="IPR001611">
    <property type="entry name" value="Leu-rich_rpt"/>
</dbReference>
<evidence type="ECO:0000313" key="22">
    <source>
        <dbReference type="EMBL" id="KAG0566929.1"/>
    </source>
</evidence>
<feature type="compositionally biased region" description="Low complexity" evidence="18">
    <location>
        <begin position="470"/>
        <end position="494"/>
    </location>
</feature>
<feature type="binding site" evidence="17">
    <location>
        <position position="671"/>
    </location>
    <ligand>
        <name>ATP</name>
        <dbReference type="ChEBI" id="CHEBI:30616"/>
    </ligand>
</feature>
<evidence type="ECO:0000256" key="16">
    <source>
        <dbReference type="ARBA" id="ARBA00023180"/>
    </source>
</evidence>
<protein>
    <recommendedName>
        <fullName evidence="21">Protein kinase domain-containing protein</fullName>
    </recommendedName>
</protein>
<dbReference type="AlphaFoldDB" id="A0A8T0H9S3"/>
<evidence type="ECO:0000256" key="6">
    <source>
        <dbReference type="ARBA" id="ARBA00022692"/>
    </source>
</evidence>
<dbReference type="SUPFAM" id="SSF52058">
    <property type="entry name" value="L domain-like"/>
    <property type="match status" value="2"/>
</dbReference>
<dbReference type="PROSITE" id="PS00107">
    <property type="entry name" value="PROTEIN_KINASE_ATP"/>
    <property type="match status" value="1"/>
</dbReference>
<dbReference type="GO" id="GO:0016020">
    <property type="term" value="C:membrane"/>
    <property type="evidence" value="ECO:0007669"/>
    <property type="project" value="UniProtKB-SubCell"/>
</dbReference>
<dbReference type="FunFam" id="1.10.510.10:FF:000198">
    <property type="entry name" value="receptor protein kinase TMK1"/>
    <property type="match status" value="1"/>
</dbReference>
<dbReference type="Gene3D" id="3.80.10.10">
    <property type="entry name" value="Ribonuclease Inhibitor"/>
    <property type="match status" value="2"/>
</dbReference>
<feature type="transmembrane region" description="Helical" evidence="19">
    <location>
        <begin position="535"/>
        <end position="560"/>
    </location>
</feature>
<dbReference type="EMBL" id="CM026428">
    <property type="protein sequence ID" value="KAG0566929.1"/>
    <property type="molecule type" value="Genomic_DNA"/>
</dbReference>
<evidence type="ECO:0000256" key="3">
    <source>
        <dbReference type="ARBA" id="ARBA00022527"/>
    </source>
</evidence>
<feature type="region of interest" description="Disordered" evidence="18">
    <location>
        <begin position="593"/>
        <end position="623"/>
    </location>
</feature>
<dbReference type="InterPro" id="IPR052422">
    <property type="entry name" value="Auxin_Ser/Thr_Kinase"/>
</dbReference>
<dbReference type="InterPro" id="IPR017441">
    <property type="entry name" value="Protein_kinase_ATP_BS"/>
</dbReference>
<evidence type="ECO:0000256" key="11">
    <source>
        <dbReference type="ARBA" id="ARBA00022840"/>
    </source>
</evidence>
<dbReference type="InterPro" id="IPR032675">
    <property type="entry name" value="LRR_dom_sf"/>
</dbReference>
<dbReference type="FunFam" id="3.80.10.10:FF:000129">
    <property type="entry name" value="Leucine-rich repeat receptor-like kinase"/>
    <property type="match status" value="1"/>
</dbReference>
<keyword evidence="9 17" id="KW-0547">Nucleotide-binding</keyword>
<evidence type="ECO:0000256" key="20">
    <source>
        <dbReference type="SAM" id="SignalP"/>
    </source>
</evidence>
<keyword evidence="3" id="KW-0723">Serine/threonine-protein kinase</keyword>
<dbReference type="SUPFAM" id="SSF56112">
    <property type="entry name" value="Protein kinase-like (PK-like)"/>
    <property type="match status" value="1"/>
</dbReference>
<feature type="compositionally biased region" description="Low complexity" evidence="18">
    <location>
        <begin position="605"/>
        <end position="618"/>
    </location>
</feature>
<feature type="region of interest" description="Disordered" evidence="18">
    <location>
        <begin position="470"/>
        <end position="514"/>
    </location>
</feature>
<evidence type="ECO:0000256" key="1">
    <source>
        <dbReference type="ARBA" id="ARBA00004167"/>
    </source>
</evidence>
<keyword evidence="12 19" id="KW-1133">Transmembrane helix</keyword>
<keyword evidence="10" id="KW-0418">Kinase</keyword>
<evidence type="ECO:0000313" key="23">
    <source>
        <dbReference type="Proteomes" id="UP000822688"/>
    </source>
</evidence>
<dbReference type="PROSITE" id="PS50011">
    <property type="entry name" value="PROTEIN_KINASE_DOM"/>
    <property type="match status" value="1"/>
</dbReference>
<dbReference type="CDD" id="cd14066">
    <property type="entry name" value="STKc_IRAK"/>
    <property type="match status" value="1"/>
</dbReference>
<feature type="compositionally biased region" description="Pro residues" evidence="18">
    <location>
        <begin position="495"/>
        <end position="504"/>
    </location>
</feature>
<feature type="signal peptide" evidence="20">
    <location>
        <begin position="1"/>
        <end position="26"/>
    </location>
</feature>
<dbReference type="EMBL" id="CM026428">
    <property type="protein sequence ID" value="KAG0566930.1"/>
    <property type="molecule type" value="Genomic_DNA"/>
</dbReference>
<sequence>MGGMAGGRVRCGIVLVAVFFVVLAAGDPAGDMKVLEAFKAGVTNSGRLGWTDPDPCAWNAKMVKCDSAGNVVQLRVRQLGLTGQVTPDLNKLSSLQYLELNYNFFTGAMPSLAGLSMLQYAFLDDNNFTSTPAGCFDGLSSILELHVENNPNLNKAVGGWSIPASLENAGTLTVLSVTNASITGPLPAFLGTMPSLKTLEASYNNIVGGIPESFRSSNIQVLKLNNQGMNGSIDPVGEMLSLQILWVHVNNFYGPVPSGLDSAAGLTSLRINDNNLVGRLPLGVANLPALTEFLMLHNHLSGELPAFKSAVTTNYDPASFCGGGGVKCSSSVSSLLDFLASVGYPQQVAVSWVGSDPCASWIGVACDPASGEVVSIILQSYGLTGTISPSLANLTSLKSLVLSKNALNGPVPSELATLPLLKSVDVSNNNLTGPLPLFSSSVSFNYVGNPFMTAAPAPVVGTPPVAGSPPVAVSPSVAGSPPVSGSPPVGATPTPTVPGTPSAPSPVGGAAPDASALAPSGTIAVQSSKSKAAGMVPVISGVLGGMVAVLVAALLVFILCKRKKKNLHGLNGISIFPRGESGSERDLVKVMTNSNSSASHQATVSSYGTTSGSSSSPSNDQQAMEQSNMFMSIEVLRAVTNNFSEENILGRGGFGVVYRGELEDGTQIAVKRMESAVVSNKGLSEFQSEIHVLTKVKHRHLVGLLGYCANGNERLLVYEYMPQGTLAQHLFDYKQLQEKPLTWMMRLSIALDVARGLEYLHNLAQRSFIHRDLKPSNILLTDDFRAKVSDFGLVKLAPEGKYSVETRLAGTFGYLAPEYAVTGRVTTKADVFSFGVVLMELMTGRRALDETQSEENMHLVTWFQRLMHANKDNFRSTIDPTIDVDDETFRTLCIVAELAGHCTSREPYSRPDMSHAVSVLTPLVEHWKPTDHRHDEGSGFGDHDLELSLPQALKRWQEYEGDTTMTHRFDDSTKSSIPVRPVGFADSFTSTDGR</sequence>
<evidence type="ECO:0000256" key="15">
    <source>
        <dbReference type="ARBA" id="ARBA00023170"/>
    </source>
</evidence>
<dbReference type="GO" id="GO:0004674">
    <property type="term" value="F:protein serine/threonine kinase activity"/>
    <property type="evidence" value="ECO:0007669"/>
    <property type="project" value="UniProtKB-KW"/>
</dbReference>
<dbReference type="InterPro" id="IPR011009">
    <property type="entry name" value="Kinase-like_dom_sf"/>
</dbReference>
<comment type="similarity">
    <text evidence="2">Belongs to the protein kinase superfamily. Ser/Thr protein kinase family.</text>
</comment>
<dbReference type="Gene3D" id="3.30.200.20">
    <property type="entry name" value="Phosphorylase Kinase, domain 1"/>
    <property type="match status" value="1"/>
</dbReference>
<gene>
    <name evidence="22" type="ORF">KC19_7G097600</name>
</gene>
<dbReference type="PROSITE" id="PS00108">
    <property type="entry name" value="PROTEIN_KINASE_ST"/>
    <property type="match status" value="1"/>
</dbReference>
<feature type="compositionally biased region" description="Polar residues" evidence="18">
    <location>
        <begin position="593"/>
        <end position="604"/>
    </location>
</feature>
<evidence type="ECO:0000256" key="17">
    <source>
        <dbReference type="PROSITE-ProRule" id="PRU10141"/>
    </source>
</evidence>
<keyword evidence="6 19" id="KW-0812">Transmembrane</keyword>
<keyword evidence="8" id="KW-0677">Repeat</keyword>
<keyword evidence="5" id="KW-0808">Transferase</keyword>
<evidence type="ECO:0000256" key="18">
    <source>
        <dbReference type="SAM" id="MobiDB-lite"/>
    </source>
</evidence>
<dbReference type="InterPro" id="IPR000719">
    <property type="entry name" value="Prot_kinase_dom"/>
</dbReference>
<dbReference type="InterPro" id="IPR013210">
    <property type="entry name" value="LRR_N_plant-typ"/>
</dbReference>
<keyword evidence="13 19" id="KW-0472">Membrane</keyword>
<keyword evidence="4" id="KW-0433">Leucine-rich repeat</keyword>
<organism evidence="22 23">
    <name type="scientific">Ceratodon purpureus</name>
    <name type="common">Fire moss</name>
    <name type="synonym">Dicranum purpureum</name>
    <dbReference type="NCBI Taxonomy" id="3225"/>
    <lineage>
        <taxon>Eukaryota</taxon>
        <taxon>Viridiplantae</taxon>
        <taxon>Streptophyta</taxon>
        <taxon>Embryophyta</taxon>
        <taxon>Bryophyta</taxon>
        <taxon>Bryophytina</taxon>
        <taxon>Bryopsida</taxon>
        <taxon>Dicranidae</taxon>
        <taxon>Pseudoditrichales</taxon>
        <taxon>Ditrichaceae</taxon>
        <taxon>Ceratodon</taxon>
    </lineage>
</organism>
<evidence type="ECO:0000256" key="8">
    <source>
        <dbReference type="ARBA" id="ARBA00022737"/>
    </source>
</evidence>
<dbReference type="InterPro" id="IPR001245">
    <property type="entry name" value="Ser-Thr/Tyr_kinase_cat_dom"/>
</dbReference>
<evidence type="ECO:0000259" key="21">
    <source>
        <dbReference type="PROSITE" id="PS50011"/>
    </source>
</evidence>
<keyword evidence="15" id="KW-0675">Receptor</keyword>
<keyword evidence="23" id="KW-1185">Reference proteome</keyword>
<proteinExistence type="inferred from homology"/>
<evidence type="ECO:0000256" key="14">
    <source>
        <dbReference type="ARBA" id="ARBA00023157"/>
    </source>
</evidence>
<evidence type="ECO:0000256" key="13">
    <source>
        <dbReference type="ARBA" id="ARBA00023136"/>
    </source>
</evidence>
<evidence type="ECO:0000256" key="5">
    <source>
        <dbReference type="ARBA" id="ARBA00022679"/>
    </source>
</evidence>
<keyword evidence="14" id="KW-1015">Disulfide bond</keyword>
<keyword evidence="16" id="KW-0325">Glycoprotein</keyword>
<dbReference type="Pfam" id="PF00560">
    <property type="entry name" value="LRR_1"/>
    <property type="match status" value="1"/>
</dbReference>
<name>A0A8T0H9S3_CERPU</name>
<dbReference type="Proteomes" id="UP000822688">
    <property type="component" value="Chromosome 7"/>
</dbReference>